<dbReference type="SUPFAM" id="SSF49452">
    <property type="entry name" value="Starch-binding domain-like"/>
    <property type="match status" value="1"/>
</dbReference>
<dbReference type="CDD" id="cd14014">
    <property type="entry name" value="STKc_PknB_like"/>
    <property type="match status" value="1"/>
</dbReference>
<dbReference type="PROSITE" id="PS50011">
    <property type="entry name" value="PROTEIN_KINASE_DOM"/>
    <property type="match status" value="1"/>
</dbReference>
<feature type="domain" description="Protein kinase" evidence="10">
    <location>
        <begin position="11"/>
        <end position="268"/>
    </location>
</feature>
<evidence type="ECO:0000256" key="7">
    <source>
        <dbReference type="PROSITE-ProRule" id="PRU10141"/>
    </source>
</evidence>
<dbReference type="GO" id="GO:0030246">
    <property type="term" value="F:carbohydrate binding"/>
    <property type="evidence" value="ECO:0007669"/>
    <property type="project" value="InterPro"/>
</dbReference>
<evidence type="ECO:0000313" key="11">
    <source>
        <dbReference type="EMBL" id="MBI2677999.1"/>
    </source>
</evidence>
<dbReference type="SUPFAM" id="SSF56112">
    <property type="entry name" value="Protein kinase-like (PK-like)"/>
    <property type="match status" value="1"/>
</dbReference>
<dbReference type="EC" id="2.7.11.1" evidence="1"/>
<dbReference type="Gene3D" id="3.30.200.20">
    <property type="entry name" value="Phosphorylase Kinase, domain 1"/>
    <property type="match status" value="1"/>
</dbReference>
<dbReference type="InterPro" id="IPR013784">
    <property type="entry name" value="Carb-bd-like_fold"/>
</dbReference>
<feature type="compositionally biased region" description="Low complexity" evidence="8">
    <location>
        <begin position="407"/>
        <end position="431"/>
    </location>
</feature>
<keyword evidence="9" id="KW-0472">Membrane</keyword>
<keyword evidence="5 11" id="KW-0418">Kinase</keyword>
<dbReference type="FunFam" id="1.10.510.10:FF:000021">
    <property type="entry name" value="Serine/threonine protein kinase"/>
    <property type="match status" value="1"/>
</dbReference>
<feature type="transmembrane region" description="Helical" evidence="9">
    <location>
        <begin position="365"/>
        <end position="385"/>
    </location>
</feature>
<dbReference type="InterPro" id="IPR008271">
    <property type="entry name" value="Ser/Thr_kinase_AS"/>
</dbReference>
<evidence type="ECO:0000256" key="8">
    <source>
        <dbReference type="SAM" id="MobiDB-lite"/>
    </source>
</evidence>
<dbReference type="GO" id="GO:0004674">
    <property type="term" value="F:protein serine/threonine kinase activity"/>
    <property type="evidence" value="ECO:0007669"/>
    <property type="project" value="UniProtKB-KW"/>
</dbReference>
<dbReference type="Gene3D" id="1.10.510.10">
    <property type="entry name" value="Transferase(Phosphotransferase) domain 1"/>
    <property type="match status" value="1"/>
</dbReference>
<name>A0A932EP86_9BACT</name>
<dbReference type="GO" id="GO:0005524">
    <property type="term" value="F:ATP binding"/>
    <property type="evidence" value="ECO:0007669"/>
    <property type="project" value="UniProtKB-UniRule"/>
</dbReference>
<dbReference type="PANTHER" id="PTHR43289:SF6">
    <property type="entry name" value="SERINE_THREONINE-PROTEIN KINASE NEKL-3"/>
    <property type="match status" value="1"/>
</dbReference>
<proteinExistence type="predicted"/>
<dbReference type="Gene3D" id="2.60.40.1120">
    <property type="entry name" value="Carboxypeptidase-like, regulatory domain"/>
    <property type="match status" value="2"/>
</dbReference>
<dbReference type="InterPro" id="IPR011009">
    <property type="entry name" value="Kinase-like_dom_sf"/>
</dbReference>
<sequence>MGTSPQKIGRYEIVGELGKGAMGLVYKALDPMIGRTVAMKTMRMDVHGMESDEMLKRFQNEARAAGVLNHANIVTIYDAGEQDGLFYIAMEFIEGVTLHSEITQNRVLPVEQIIDVSRQVCAGLDVAHSHGVVHRDVKPANIMITPDKTVKIMDFGIAKAGGGLTSAGQVLGTPNYMSPEQVKGRTLDGRSDLFSFGVILYEMVTGEKPFTGQNVTTIIYKIVNENPIPPRELDVTIHPGLSAVITRALAKSPDERYQNGAELLRDLVNYKSFGASPDTTSVMSAGAGAAASALNANASDKTVVFDSGAMQKMGSGSQPAASGPAAAAAKPAVAPLQAIDSTVDMARKKVAAAAKARAPKDPKMLLMLGGGILAVLLVIGGIGWARHRSSQQQAAQAEQQRTEAQQRTETQQKQQIEQQVQNAPAPTAPASTTPPPADAQKTPAAAAAKTGKTTTPAKTTTTQAKSTTPATPTPAAPAATTGELQITSNPAGAQVQVDSSLQGTSPFNAKSLTPGQHTVVISKTGYQSATRVIEVAAGKSTPLAVTLAVVPMATLSLASQPAGASILVDEKDTGKVTPAQLPIEAGEHKLILRKQGFKDATMNTPRLAAGQTFNFAPLLQAGKEGDNPFKRLFGGIPEGKGMANLKTTPKGAQVSMNGFTAPNRTPAKLPLDPGSYEITFKLDGYKPATKSVTVEKGKTADIQVTLEKQ</sequence>
<evidence type="ECO:0000256" key="6">
    <source>
        <dbReference type="ARBA" id="ARBA00022840"/>
    </source>
</evidence>
<evidence type="ECO:0000313" key="12">
    <source>
        <dbReference type="Proteomes" id="UP000779809"/>
    </source>
</evidence>
<evidence type="ECO:0000256" key="2">
    <source>
        <dbReference type="ARBA" id="ARBA00022527"/>
    </source>
</evidence>
<reference evidence="11" key="1">
    <citation type="submission" date="2020-07" db="EMBL/GenBank/DDBJ databases">
        <title>Huge and variable diversity of episymbiotic CPR bacteria and DPANN archaea in groundwater ecosystems.</title>
        <authorList>
            <person name="He C.Y."/>
            <person name="Keren R."/>
            <person name="Whittaker M."/>
            <person name="Farag I.F."/>
            <person name="Doudna J."/>
            <person name="Cate J.H.D."/>
            <person name="Banfield J.F."/>
        </authorList>
    </citation>
    <scope>NUCLEOTIDE SEQUENCE</scope>
    <source>
        <strain evidence="11">NC_groundwater_580_Pr5_B-0.1um_64_19</strain>
    </source>
</reference>
<keyword evidence="4 7" id="KW-0547">Nucleotide-binding</keyword>
<dbReference type="Pfam" id="PF00069">
    <property type="entry name" value="Pkinase"/>
    <property type="match status" value="1"/>
</dbReference>
<dbReference type="InterPro" id="IPR013229">
    <property type="entry name" value="PEGA"/>
</dbReference>
<dbReference type="AlphaFoldDB" id="A0A932EP86"/>
<dbReference type="PROSITE" id="PS00108">
    <property type="entry name" value="PROTEIN_KINASE_ST"/>
    <property type="match status" value="1"/>
</dbReference>
<evidence type="ECO:0000259" key="10">
    <source>
        <dbReference type="PROSITE" id="PS50011"/>
    </source>
</evidence>
<evidence type="ECO:0000256" key="4">
    <source>
        <dbReference type="ARBA" id="ARBA00022741"/>
    </source>
</evidence>
<evidence type="ECO:0000256" key="5">
    <source>
        <dbReference type="ARBA" id="ARBA00022777"/>
    </source>
</evidence>
<dbReference type="Proteomes" id="UP000779809">
    <property type="component" value="Unassembled WGS sequence"/>
</dbReference>
<gene>
    <name evidence="11" type="ORF">HYX28_04405</name>
</gene>
<evidence type="ECO:0000256" key="9">
    <source>
        <dbReference type="SAM" id="Phobius"/>
    </source>
</evidence>
<accession>A0A932EP86</accession>
<dbReference type="EMBL" id="JACPNR010000006">
    <property type="protein sequence ID" value="MBI2677999.1"/>
    <property type="molecule type" value="Genomic_DNA"/>
</dbReference>
<feature type="region of interest" description="Disordered" evidence="8">
    <location>
        <begin position="393"/>
        <end position="479"/>
    </location>
</feature>
<keyword evidence="9" id="KW-1133">Transmembrane helix</keyword>
<protein>
    <recommendedName>
        <fullName evidence="1">non-specific serine/threonine protein kinase</fullName>
        <ecNumber evidence="1">2.7.11.1</ecNumber>
    </recommendedName>
</protein>
<dbReference type="SMART" id="SM00220">
    <property type="entry name" value="S_TKc"/>
    <property type="match status" value="1"/>
</dbReference>
<comment type="caution">
    <text evidence="11">The sequence shown here is derived from an EMBL/GenBank/DDBJ whole genome shotgun (WGS) entry which is preliminary data.</text>
</comment>
<evidence type="ECO:0000256" key="3">
    <source>
        <dbReference type="ARBA" id="ARBA00022679"/>
    </source>
</evidence>
<dbReference type="PANTHER" id="PTHR43289">
    <property type="entry name" value="MITOGEN-ACTIVATED PROTEIN KINASE KINASE KINASE 20-RELATED"/>
    <property type="match status" value="1"/>
</dbReference>
<keyword evidence="9" id="KW-0812">Transmembrane</keyword>
<keyword evidence="2 11" id="KW-0723">Serine/threonine-protein kinase</keyword>
<keyword evidence="6 7" id="KW-0067">ATP-binding</keyword>
<dbReference type="InterPro" id="IPR000719">
    <property type="entry name" value="Prot_kinase_dom"/>
</dbReference>
<dbReference type="Pfam" id="PF08308">
    <property type="entry name" value="PEGA"/>
    <property type="match status" value="3"/>
</dbReference>
<dbReference type="InterPro" id="IPR017441">
    <property type="entry name" value="Protein_kinase_ATP_BS"/>
</dbReference>
<evidence type="ECO:0000256" key="1">
    <source>
        <dbReference type="ARBA" id="ARBA00012513"/>
    </source>
</evidence>
<feature type="compositionally biased region" description="Low complexity" evidence="8">
    <location>
        <begin position="438"/>
        <end position="470"/>
    </location>
</feature>
<keyword evidence="3" id="KW-0808">Transferase</keyword>
<dbReference type="PROSITE" id="PS00107">
    <property type="entry name" value="PROTEIN_KINASE_ATP"/>
    <property type="match status" value="1"/>
</dbReference>
<organism evidence="11 12">
    <name type="scientific">Candidatus Korobacter versatilis</name>
    <dbReference type="NCBI Taxonomy" id="658062"/>
    <lineage>
        <taxon>Bacteria</taxon>
        <taxon>Pseudomonadati</taxon>
        <taxon>Acidobacteriota</taxon>
        <taxon>Terriglobia</taxon>
        <taxon>Terriglobales</taxon>
        <taxon>Candidatus Korobacteraceae</taxon>
        <taxon>Candidatus Korobacter</taxon>
    </lineage>
</organism>
<feature type="binding site" evidence="7">
    <location>
        <position position="40"/>
    </location>
    <ligand>
        <name>ATP</name>
        <dbReference type="ChEBI" id="CHEBI:30616"/>
    </ligand>
</feature>